<feature type="transmembrane region" description="Helical" evidence="1">
    <location>
        <begin position="12"/>
        <end position="32"/>
    </location>
</feature>
<keyword evidence="1" id="KW-0812">Transmembrane</keyword>
<comment type="caution">
    <text evidence="2">The sequence shown here is derived from an EMBL/GenBank/DDBJ whole genome shotgun (WGS) entry which is preliminary data.</text>
</comment>
<name>A0A2N1PK87_9BACT</name>
<proteinExistence type="predicted"/>
<organism evidence="2 3">
    <name type="scientific">Candidatus Wallbacteria bacterium HGW-Wallbacteria-1</name>
    <dbReference type="NCBI Taxonomy" id="2013854"/>
    <lineage>
        <taxon>Bacteria</taxon>
        <taxon>Candidatus Walliibacteriota</taxon>
    </lineage>
</organism>
<accession>A0A2N1PK87</accession>
<dbReference type="AlphaFoldDB" id="A0A2N1PK87"/>
<evidence type="ECO:0000256" key="1">
    <source>
        <dbReference type="SAM" id="Phobius"/>
    </source>
</evidence>
<evidence type="ECO:0000313" key="3">
    <source>
        <dbReference type="Proteomes" id="UP000233256"/>
    </source>
</evidence>
<dbReference type="EMBL" id="PGXC01000035">
    <property type="protein sequence ID" value="PKK88750.1"/>
    <property type="molecule type" value="Genomic_DNA"/>
</dbReference>
<protein>
    <submittedName>
        <fullName evidence="2">Uncharacterized protein</fullName>
    </submittedName>
</protein>
<sequence>MLDAIFSGNNRVCSFSVIFIMILQLLSGNLPVQAVSVASLGSLGSEAAADSENGRSETEPVRETIKKRLNSTDLAETIIGALVTLDDTQIRDRVGRNAALVDSTEQGDGAKGMISVKIPFFRQALKLPVPSVIKMKNRLGEWASTIHFMPTKMGIKGMNPVAVLDSNLFMTAFVTYPLYLFREPAIDSSNRRIAAMRDLAVQNIESYRRDDAFNFWALIQGTYTEDLRSGPFNIPVKFLEALAKAYINPRLAKVWAMVTRKMDAPPADWVERCLSDENPTRADALFNIPNDSDDTSTAVAIQKLYVECDESSPEVLRQVRVDMNALDIITRYRDVNRTAEDGRDSWKGKNSGAYLTWLLSESQPTFSQPEKGVIPLGVNNVDCVVNANVLFSLSANNMTNAPGYMECIKLCAKAIELRAWPGAGLYYPQEIIFPYSVTRAWRDGGMADKIDPESLVIMKRAMKKLLADLIIMQEKSGAFPGGEDKSDHLSTALALTSMLNIGRDLAVEAGLETQFGQAVEKAVSYLLKKRIKHKVCFDDTLGVSIDSRGRLEKPKAYTWESGLFFAASFWDLAHWRSRAFTVSMVLEALSKYALAYDLGDVTILKGRRLILKDASSIDCRF</sequence>
<gene>
    <name evidence="2" type="ORF">CVV64_17265</name>
</gene>
<keyword evidence="1" id="KW-1133">Transmembrane helix</keyword>
<reference evidence="2 3" key="1">
    <citation type="journal article" date="2017" name="ISME J.">
        <title>Potential for microbial H2 and metal transformations associated with novel bacteria and archaea in deep terrestrial subsurface sediments.</title>
        <authorList>
            <person name="Hernsdorf A.W."/>
            <person name="Amano Y."/>
            <person name="Miyakawa K."/>
            <person name="Ise K."/>
            <person name="Suzuki Y."/>
            <person name="Anantharaman K."/>
            <person name="Probst A."/>
            <person name="Burstein D."/>
            <person name="Thomas B.C."/>
            <person name="Banfield J.F."/>
        </authorList>
    </citation>
    <scope>NUCLEOTIDE SEQUENCE [LARGE SCALE GENOMIC DNA]</scope>
    <source>
        <strain evidence="2">HGW-Wallbacteria-1</strain>
    </source>
</reference>
<evidence type="ECO:0000313" key="2">
    <source>
        <dbReference type="EMBL" id="PKK88750.1"/>
    </source>
</evidence>
<dbReference type="Proteomes" id="UP000233256">
    <property type="component" value="Unassembled WGS sequence"/>
</dbReference>
<keyword evidence="1" id="KW-0472">Membrane</keyword>